<organism evidence="1 2">
    <name type="scientific">Venturia nashicola</name>
    <dbReference type="NCBI Taxonomy" id="86259"/>
    <lineage>
        <taxon>Eukaryota</taxon>
        <taxon>Fungi</taxon>
        <taxon>Dikarya</taxon>
        <taxon>Ascomycota</taxon>
        <taxon>Pezizomycotina</taxon>
        <taxon>Dothideomycetes</taxon>
        <taxon>Pleosporomycetidae</taxon>
        <taxon>Venturiales</taxon>
        <taxon>Venturiaceae</taxon>
        <taxon>Venturia</taxon>
    </lineage>
</organism>
<proteinExistence type="predicted"/>
<keyword evidence="2" id="KW-1185">Reference proteome</keyword>
<name>A0A4Z1PHI8_9PEZI</name>
<evidence type="ECO:0000313" key="1">
    <source>
        <dbReference type="EMBL" id="TID27297.1"/>
    </source>
</evidence>
<dbReference type="AlphaFoldDB" id="A0A4Z1PHI8"/>
<sequence>MLDFCDITSARHTTDLILRPPIYLVNRLSFILGHLHAFLDHPIRHPLRLLHRNHQALLHLLQRPRTPRHNRR</sequence>
<comment type="caution">
    <text evidence="1">The sequence shown here is derived from an EMBL/GenBank/DDBJ whole genome shotgun (WGS) entry which is preliminary data.</text>
</comment>
<evidence type="ECO:0000313" key="2">
    <source>
        <dbReference type="Proteomes" id="UP000298493"/>
    </source>
</evidence>
<gene>
    <name evidence="1" type="ORF">E6O75_ATG00064</name>
</gene>
<dbReference type="EMBL" id="SNSC02000001">
    <property type="protein sequence ID" value="TID27297.1"/>
    <property type="molecule type" value="Genomic_DNA"/>
</dbReference>
<protein>
    <submittedName>
        <fullName evidence="1">Uncharacterized protein</fullName>
    </submittedName>
</protein>
<dbReference type="Proteomes" id="UP000298493">
    <property type="component" value="Unassembled WGS sequence"/>
</dbReference>
<accession>A0A4Z1PHI8</accession>
<reference evidence="1 2" key="1">
    <citation type="submission" date="2019-04" db="EMBL/GenBank/DDBJ databases">
        <title>High contiguity whole genome sequence and gene annotation resource for two Venturia nashicola isolates.</title>
        <authorList>
            <person name="Prokchorchik M."/>
            <person name="Won K."/>
            <person name="Lee Y."/>
            <person name="Choi E.D."/>
            <person name="Segonzac C."/>
            <person name="Sohn K.H."/>
        </authorList>
    </citation>
    <scope>NUCLEOTIDE SEQUENCE [LARGE SCALE GENOMIC DNA]</scope>
    <source>
        <strain evidence="1 2">PRI2</strain>
    </source>
</reference>